<dbReference type="Proteomes" id="UP001157502">
    <property type="component" value="Chromosome 36"/>
</dbReference>
<accession>A0ACC2F1J4</accession>
<reference evidence="1" key="1">
    <citation type="submission" date="2021-05" db="EMBL/GenBank/DDBJ databases">
        <authorList>
            <person name="Pan Q."/>
            <person name="Jouanno E."/>
            <person name="Zahm M."/>
            <person name="Klopp C."/>
            <person name="Cabau C."/>
            <person name="Louis A."/>
            <person name="Berthelot C."/>
            <person name="Parey E."/>
            <person name="Roest Crollius H."/>
            <person name="Montfort J."/>
            <person name="Robinson-Rechavi M."/>
            <person name="Bouchez O."/>
            <person name="Lampietro C."/>
            <person name="Lopez Roques C."/>
            <person name="Donnadieu C."/>
            <person name="Postlethwait J."/>
            <person name="Bobe J."/>
            <person name="Dillon D."/>
            <person name="Chandos A."/>
            <person name="von Hippel F."/>
            <person name="Guiguen Y."/>
        </authorList>
    </citation>
    <scope>NUCLEOTIDE SEQUENCE</scope>
    <source>
        <strain evidence="1">YG-Jan2019</strain>
    </source>
</reference>
<sequence length="84" mass="9297">MIRLAWTARQKDVGQNVSQKMARKGTKEKVANPVSLSRPIVNIVPTFLSLCPELLCRSSEPESVKAGDINDELLLGHPTGYRHV</sequence>
<dbReference type="EMBL" id="CM055763">
    <property type="protein sequence ID" value="KAJ7985240.1"/>
    <property type="molecule type" value="Genomic_DNA"/>
</dbReference>
<name>A0ACC2F1J4_DALPE</name>
<evidence type="ECO:0000313" key="1">
    <source>
        <dbReference type="EMBL" id="KAJ7985240.1"/>
    </source>
</evidence>
<proteinExistence type="predicted"/>
<organism evidence="1 2">
    <name type="scientific">Dallia pectoralis</name>
    <name type="common">Alaska blackfish</name>
    <dbReference type="NCBI Taxonomy" id="75939"/>
    <lineage>
        <taxon>Eukaryota</taxon>
        <taxon>Metazoa</taxon>
        <taxon>Chordata</taxon>
        <taxon>Craniata</taxon>
        <taxon>Vertebrata</taxon>
        <taxon>Euteleostomi</taxon>
        <taxon>Actinopterygii</taxon>
        <taxon>Neopterygii</taxon>
        <taxon>Teleostei</taxon>
        <taxon>Protacanthopterygii</taxon>
        <taxon>Esociformes</taxon>
        <taxon>Umbridae</taxon>
        <taxon>Dallia</taxon>
    </lineage>
</organism>
<evidence type="ECO:0000313" key="2">
    <source>
        <dbReference type="Proteomes" id="UP001157502"/>
    </source>
</evidence>
<gene>
    <name evidence="1" type="ORF">DPEC_G00350030</name>
</gene>
<comment type="caution">
    <text evidence="1">The sequence shown here is derived from an EMBL/GenBank/DDBJ whole genome shotgun (WGS) entry which is preliminary data.</text>
</comment>
<keyword evidence="2" id="KW-1185">Reference proteome</keyword>
<protein>
    <submittedName>
        <fullName evidence="1">Uncharacterized protein</fullName>
    </submittedName>
</protein>